<keyword evidence="3" id="KW-1185">Reference proteome</keyword>
<dbReference type="EMBL" id="CAJSLV010000092">
    <property type="protein sequence ID" value="CAG6397707.1"/>
    <property type="molecule type" value="Genomic_DNA"/>
</dbReference>
<sequence>MGLPGRPVVRHHRRHRPRPGQRRRDQAVVRGLLGGAAPALDGRRVRQLHGQRREPGPRPRHLPRPLRPPRGHQADLRPGQLLPREPEHRTVRTRRPLSGGPDPVPVITAARPHFHPRPEAE</sequence>
<comment type="caution">
    <text evidence="2">The sequence shown here is derived from an EMBL/GenBank/DDBJ whole genome shotgun (WGS) entry which is preliminary data.</text>
</comment>
<evidence type="ECO:0000256" key="1">
    <source>
        <dbReference type="SAM" id="MobiDB-lite"/>
    </source>
</evidence>
<reference evidence="2" key="1">
    <citation type="submission" date="2021-05" db="EMBL/GenBank/DDBJ databases">
        <authorList>
            <person name="Arsene-Ploetze F."/>
        </authorList>
    </citation>
    <scope>NUCLEOTIDE SEQUENCE</scope>
    <source>
        <strain evidence="2">DSM 42138</strain>
    </source>
</reference>
<gene>
    <name evidence="2" type="ORF">SCOCK_60040</name>
</gene>
<dbReference type="Proteomes" id="UP001152519">
    <property type="component" value="Unassembled WGS sequence"/>
</dbReference>
<protein>
    <submittedName>
        <fullName evidence="2">Uncharacterized protein</fullName>
    </submittedName>
</protein>
<feature type="region of interest" description="Disordered" evidence="1">
    <location>
        <begin position="1"/>
        <end position="121"/>
    </location>
</feature>
<name>A0A9W4GVA6_9ACTN</name>
<evidence type="ECO:0000313" key="3">
    <source>
        <dbReference type="Proteomes" id="UP001152519"/>
    </source>
</evidence>
<proteinExistence type="predicted"/>
<feature type="compositionally biased region" description="Basic residues" evidence="1">
    <location>
        <begin position="58"/>
        <end position="70"/>
    </location>
</feature>
<feature type="compositionally biased region" description="Basic residues" evidence="1">
    <location>
        <begin position="8"/>
        <end position="21"/>
    </location>
</feature>
<organism evidence="2 3">
    <name type="scientific">Actinacidiphila cocklensis</name>
    <dbReference type="NCBI Taxonomy" id="887465"/>
    <lineage>
        <taxon>Bacteria</taxon>
        <taxon>Bacillati</taxon>
        <taxon>Actinomycetota</taxon>
        <taxon>Actinomycetes</taxon>
        <taxon>Kitasatosporales</taxon>
        <taxon>Streptomycetaceae</taxon>
        <taxon>Actinacidiphila</taxon>
    </lineage>
</organism>
<evidence type="ECO:0000313" key="2">
    <source>
        <dbReference type="EMBL" id="CAG6397707.1"/>
    </source>
</evidence>
<accession>A0A9W4GVA6</accession>
<dbReference type="AlphaFoldDB" id="A0A9W4GVA6"/>